<dbReference type="GO" id="GO:0005737">
    <property type="term" value="C:cytoplasm"/>
    <property type="evidence" value="ECO:0007669"/>
    <property type="project" value="UniProtKB-ARBA"/>
</dbReference>
<dbReference type="Pfam" id="PF10615">
    <property type="entry name" value="DUF2470"/>
    <property type="match status" value="1"/>
</dbReference>
<protein>
    <submittedName>
        <fullName evidence="3">Uncharacterized protein</fullName>
    </submittedName>
</protein>
<evidence type="ECO:0000313" key="3">
    <source>
        <dbReference type="EMBL" id="ODS01741.1"/>
    </source>
</evidence>
<dbReference type="Proteomes" id="UP000094472">
    <property type="component" value="Unassembled WGS sequence"/>
</dbReference>
<evidence type="ECO:0000259" key="2">
    <source>
        <dbReference type="Pfam" id="PF13883"/>
    </source>
</evidence>
<dbReference type="PANTHER" id="PTHR13343">
    <property type="entry name" value="CREG1 PROTEIN"/>
    <property type="match status" value="1"/>
</dbReference>
<evidence type="ECO:0000259" key="1">
    <source>
        <dbReference type="Pfam" id="PF10615"/>
    </source>
</evidence>
<dbReference type="AlphaFoldDB" id="A0A1E3W7I5"/>
<reference evidence="3 4" key="1">
    <citation type="journal article" date="2016" name="Environ. Microbiol.">
        <title>New Methyloceanibacter diversity from North Sea sediments includes methanotroph containing solely the soluble methane monooxygenase.</title>
        <authorList>
            <person name="Vekeman B."/>
            <person name="Kerckhof F.M."/>
            <person name="Cremers G."/>
            <person name="de Vos P."/>
            <person name="Vandamme P."/>
            <person name="Boon N."/>
            <person name="Op den Camp H.J."/>
            <person name="Heylen K."/>
        </authorList>
    </citation>
    <scope>NUCLEOTIDE SEQUENCE [LARGE SCALE GENOMIC DNA]</scope>
    <source>
        <strain evidence="3 4">R-67175</strain>
    </source>
</reference>
<dbReference type="EMBL" id="LPWF01000004">
    <property type="protein sequence ID" value="ODS01741.1"/>
    <property type="molecule type" value="Genomic_DNA"/>
</dbReference>
<name>A0A1E3W7I5_9HYPH</name>
<dbReference type="SUPFAM" id="SSF50475">
    <property type="entry name" value="FMN-binding split barrel"/>
    <property type="match status" value="1"/>
</dbReference>
<dbReference type="OrthoDB" id="9814594at2"/>
<accession>A0A1E3W7I5</accession>
<keyword evidence="4" id="KW-1185">Reference proteome</keyword>
<dbReference type="InterPro" id="IPR055343">
    <property type="entry name" value="CREG_beta-barrel"/>
</dbReference>
<organism evidence="3 4">
    <name type="scientific">Methyloceanibacter superfactus</name>
    <dbReference type="NCBI Taxonomy" id="1774969"/>
    <lineage>
        <taxon>Bacteria</taxon>
        <taxon>Pseudomonadati</taxon>
        <taxon>Pseudomonadota</taxon>
        <taxon>Alphaproteobacteria</taxon>
        <taxon>Hyphomicrobiales</taxon>
        <taxon>Hyphomicrobiaceae</taxon>
        <taxon>Methyloceanibacter</taxon>
    </lineage>
</organism>
<evidence type="ECO:0000313" key="4">
    <source>
        <dbReference type="Proteomes" id="UP000094472"/>
    </source>
</evidence>
<dbReference type="InterPro" id="IPR012349">
    <property type="entry name" value="Split_barrel_FMN-bd"/>
</dbReference>
<dbReference type="PANTHER" id="PTHR13343:SF17">
    <property type="entry name" value="CELLULAR REPRESSOR OF E1A-STIMULATED GENES, ISOFORM A"/>
    <property type="match status" value="1"/>
</dbReference>
<gene>
    <name evidence="3" type="ORF">AUC69_05740</name>
</gene>
<dbReference type="InterPro" id="IPR019595">
    <property type="entry name" value="DUF2470"/>
</dbReference>
<comment type="caution">
    <text evidence="3">The sequence shown here is derived from an EMBL/GenBank/DDBJ whole genome shotgun (WGS) entry which is preliminary data.</text>
</comment>
<proteinExistence type="predicted"/>
<dbReference type="InterPro" id="IPR037119">
    <property type="entry name" value="Haem_oxidase_HugZ-like_sf"/>
</dbReference>
<feature type="domain" description="CREG-like beta-barrel" evidence="2">
    <location>
        <begin position="3"/>
        <end position="140"/>
    </location>
</feature>
<dbReference type="STRING" id="1774969.AUC69_05740"/>
<dbReference type="Pfam" id="PF13883">
    <property type="entry name" value="CREG_beta-barrel"/>
    <property type="match status" value="1"/>
</dbReference>
<sequence>MPSKAEIAADARRLARRAFKASLATLDSASGAPYASLITVATDQAGAPSFLISTLARHTRNLAHDPRAAILIDGSGDLADPLQGARVTLHGRAEKVNDEAVRRRFLARHAEAAFYVDFPDFAFWRLAVEGAHYIGGFGRIVDLEPADLLLPLDGAAALAEAEAGIVAHMNEDHADAIALYALAFTGGDPGPWRMTGIDPEGCDIALGQDARRIMFSEPVTTPQGARKELVRLAEEARAAVEPS</sequence>
<feature type="domain" description="DUF2470" evidence="1">
    <location>
        <begin position="162"/>
        <end position="232"/>
    </location>
</feature>
<dbReference type="Gene3D" id="2.30.110.10">
    <property type="entry name" value="Electron Transport, Fmn-binding Protein, Chain A"/>
    <property type="match status" value="1"/>
</dbReference>
<dbReference type="Gene3D" id="3.20.180.10">
    <property type="entry name" value="PNP-oxidase-like"/>
    <property type="match status" value="1"/>
</dbReference>